<evidence type="ECO:0000313" key="5">
    <source>
        <dbReference type="EMBL" id="TFD72905.1"/>
    </source>
</evidence>
<dbReference type="Proteomes" id="UP000297983">
    <property type="component" value="Unassembled WGS sequence"/>
</dbReference>
<feature type="domain" description="HTH gntR-type" evidence="4">
    <location>
        <begin position="13"/>
        <end position="80"/>
    </location>
</feature>
<dbReference type="AlphaFoldDB" id="A0A4R9AZ28"/>
<dbReference type="PROSITE" id="PS50949">
    <property type="entry name" value="HTH_GNTR"/>
    <property type="match status" value="1"/>
</dbReference>
<evidence type="ECO:0000313" key="6">
    <source>
        <dbReference type="Proteomes" id="UP000297983"/>
    </source>
</evidence>
<evidence type="ECO:0000256" key="2">
    <source>
        <dbReference type="ARBA" id="ARBA00023125"/>
    </source>
</evidence>
<keyword evidence="2" id="KW-0238">DNA-binding</keyword>
<proteinExistence type="predicted"/>
<keyword evidence="1" id="KW-0805">Transcription regulation</keyword>
<dbReference type="SMART" id="SM00895">
    <property type="entry name" value="FCD"/>
    <property type="match status" value="1"/>
</dbReference>
<reference evidence="5 6" key="1">
    <citation type="submission" date="2019-03" db="EMBL/GenBank/DDBJ databases">
        <title>Genomics of glacier-inhabiting Cryobacterium strains.</title>
        <authorList>
            <person name="Liu Q."/>
            <person name="Xin Y.-H."/>
        </authorList>
    </citation>
    <scope>NUCLEOTIDE SEQUENCE [LARGE SCALE GENOMIC DNA]</scope>
    <source>
        <strain evidence="5 6">Hz16</strain>
    </source>
</reference>
<gene>
    <name evidence="5" type="ORF">E3T50_04150</name>
</gene>
<sequence length="223" mass="24927">MTVSDIHKVEQGVSLRGRIGESLSAAIISGELAPGTLVSVPTLAAQFEVSATPVREAMLDLEQRGFVTSVKNKGFRVTEVSENDLREIVELRQLLEVPAMRSLASDFPVATLPTWRTMAAEITDYADSSNLSGFIERDRDFHLGLLELYGNKRLVDAVRELRQQTRMVNLVRMRESNKLHDSAQEHHEMLDLLEKGDGEALEKLIIVHLSHVVSWWSGAIARQ</sequence>
<dbReference type="SUPFAM" id="SSF46785">
    <property type="entry name" value="Winged helix' DNA-binding domain"/>
    <property type="match status" value="1"/>
</dbReference>
<accession>A0A4R9AZ28</accession>
<dbReference type="InterPro" id="IPR011711">
    <property type="entry name" value="GntR_C"/>
</dbReference>
<dbReference type="PANTHER" id="PTHR43537:SF45">
    <property type="entry name" value="GNTR FAMILY REGULATORY PROTEIN"/>
    <property type="match status" value="1"/>
</dbReference>
<name>A0A4R9AZ28_9MICO</name>
<dbReference type="CDD" id="cd07377">
    <property type="entry name" value="WHTH_GntR"/>
    <property type="match status" value="1"/>
</dbReference>
<dbReference type="SMART" id="SM00345">
    <property type="entry name" value="HTH_GNTR"/>
    <property type="match status" value="1"/>
</dbReference>
<evidence type="ECO:0000259" key="4">
    <source>
        <dbReference type="PROSITE" id="PS50949"/>
    </source>
</evidence>
<dbReference type="SUPFAM" id="SSF48008">
    <property type="entry name" value="GntR ligand-binding domain-like"/>
    <property type="match status" value="1"/>
</dbReference>
<dbReference type="Pfam" id="PF07729">
    <property type="entry name" value="FCD"/>
    <property type="match status" value="1"/>
</dbReference>
<dbReference type="InterPro" id="IPR036388">
    <property type="entry name" value="WH-like_DNA-bd_sf"/>
</dbReference>
<protein>
    <submittedName>
        <fullName evidence="5">GntR family transcriptional regulator</fullName>
    </submittedName>
</protein>
<evidence type="ECO:0000256" key="1">
    <source>
        <dbReference type="ARBA" id="ARBA00023015"/>
    </source>
</evidence>
<dbReference type="GO" id="GO:0003700">
    <property type="term" value="F:DNA-binding transcription factor activity"/>
    <property type="evidence" value="ECO:0007669"/>
    <property type="project" value="InterPro"/>
</dbReference>
<dbReference type="Pfam" id="PF00392">
    <property type="entry name" value="GntR"/>
    <property type="match status" value="1"/>
</dbReference>
<evidence type="ECO:0000256" key="3">
    <source>
        <dbReference type="ARBA" id="ARBA00023163"/>
    </source>
</evidence>
<dbReference type="EMBL" id="SOHL01000007">
    <property type="protein sequence ID" value="TFD72905.1"/>
    <property type="molecule type" value="Genomic_DNA"/>
</dbReference>
<dbReference type="InterPro" id="IPR008920">
    <property type="entry name" value="TF_FadR/GntR_C"/>
</dbReference>
<dbReference type="InterPro" id="IPR000524">
    <property type="entry name" value="Tscrpt_reg_HTH_GntR"/>
</dbReference>
<dbReference type="Gene3D" id="1.20.120.530">
    <property type="entry name" value="GntR ligand-binding domain-like"/>
    <property type="match status" value="1"/>
</dbReference>
<dbReference type="Gene3D" id="1.10.10.10">
    <property type="entry name" value="Winged helix-like DNA-binding domain superfamily/Winged helix DNA-binding domain"/>
    <property type="match status" value="1"/>
</dbReference>
<keyword evidence="3" id="KW-0804">Transcription</keyword>
<comment type="caution">
    <text evidence="5">The sequence shown here is derived from an EMBL/GenBank/DDBJ whole genome shotgun (WGS) entry which is preliminary data.</text>
</comment>
<dbReference type="InterPro" id="IPR036390">
    <property type="entry name" value="WH_DNA-bd_sf"/>
</dbReference>
<organism evidence="5 6">
    <name type="scientific">Cryobacterium gelidum</name>
    <dbReference type="NCBI Taxonomy" id="1259164"/>
    <lineage>
        <taxon>Bacteria</taxon>
        <taxon>Bacillati</taxon>
        <taxon>Actinomycetota</taxon>
        <taxon>Actinomycetes</taxon>
        <taxon>Micrococcales</taxon>
        <taxon>Microbacteriaceae</taxon>
        <taxon>Cryobacterium</taxon>
    </lineage>
</organism>
<keyword evidence="6" id="KW-1185">Reference proteome</keyword>
<dbReference type="GO" id="GO:0003677">
    <property type="term" value="F:DNA binding"/>
    <property type="evidence" value="ECO:0007669"/>
    <property type="project" value="UniProtKB-KW"/>
</dbReference>
<dbReference type="PANTHER" id="PTHR43537">
    <property type="entry name" value="TRANSCRIPTIONAL REGULATOR, GNTR FAMILY"/>
    <property type="match status" value="1"/>
</dbReference>
<dbReference type="RefSeq" id="WP_134550726.1">
    <property type="nucleotide sequence ID" value="NZ_SOHL01000007.1"/>
</dbReference>